<dbReference type="RefSeq" id="WP_194700095.1">
    <property type="nucleotide sequence ID" value="NZ_JADKNH010000001.1"/>
</dbReference>
<keyword evidence="3" id="KW-1133">Transmembrane helix</keyword>
<evidence type="ECO:0000256" key="1">
    <source>
        <dbReference type="ARBA" id="ARBA00023224"/>
    </source>
</evidence>
<dbReference type="Gene3D" id="1.10.287.950">
    <property type="entry name" value="Methyl-accepting chemotaxis protein"/>
    <property type="match status" value="1"/>
</dbReference>
<evidence type="ECO:0000313" key="6">
    <source>
        <dbReference type="Proteomes" id="UP000614200"/>
    </source>
</evidence>
<feature type="transmembrane region" description="Helical" evidence="3">
    <location>
        <begin position="195"/>
        <end position="216"/>
    </location>
</feature>
<dbReference type="PANTHER" id="PTHR32089:SF112">
    <property type="entry name" value="LYSOZYME-LIKE PROTEIN-RELATED"/>
    <property type="match status" value="1"/>
</dbReference>
<feature type="domain" description="Methyl-accepting transducer" evidence="4">
    <location>
        <begin position="291"/>
        <end position="548"/>
    </location>
</feature>
<dbReference type="InterPro" id="IPR004089">
    <property type="entry name" value="MCPsignal_dom"/>
</dbReference>
<evidence type="ECO:0000256" key="3">
    <source>
        <dbReference type="SAM" id="Phobius"/>
    </source>
</evidence>
<keyword evidence="1 2" id="KW-0807">Transducer</keyword>
<accession>A0ABR9ZN28</accession>
<proteinExistence type="predicted"/>
<dbReference type="Proteomes" id="UP000614200">
    <property type="component" value="Unassembled WGS sequence"/>
</dbReference>
<dbReference type="PROSITE" id="PS50111">
    <property type="entry name" value="CHEMOTAXIS_TRANSDUC_2"/>
    <property type="match status" value="1"/>
</dbReference>
<dbReference type="EMBL" id="JADKNH010000001">
    <property type="protein sequence ID" value="MBF4691865.1"/>
    <property type="molecule type" value="Genomic_DNA"/>
</dbReference>
<reference evidence="5 6" key="1">
    <citation type="submission" date="2020-11" db="EMBL/GenBank/DDBJ databases">
        <title>Fusibacter basophilias sp. nov.</title>
        <authorList>
            <person name="Qiu D."/>
        </authorList>
    </citation>
    <scope>NUCLEOTIDE SEQUENCE [LARGE SCALE GENOMIC DNA]</scope>
    <source>
        <strain evidence="5 6">Q10-2</strain>
    </source>
</reference>
<dbReference type="Pfam" id="PF00015">
    <property type="entry name" value="MCPsignal"/>
    <property type="match status" value="1"/>
</dbReference>
<dbReference type="SMART" id="SM00283">
    <property type="entry name" value="MA"/>
    <property type="match status" value="1"/>
</dbReference>
<keyword evidence="6" id="KW-1185">Reference proteome</keyword>
<keyword evidence="3" id="KW-0812">Transmembrane</keyword>
<evidence type="ECO:0000259" key="4">
    <source>
        <dbReference type="PROSITE" id="PS50111"/>
    </source>
</evidence>
<dbReference type="PANTHER" id="PTHR32089">
    <property type="entry name" value="METHYL-ACCEPTING CHEMOTAXIS PROTEIN MCPB"/>
    <property type="match status" value="1"/>
</dbReference>
<sequence>MFRNLSITKKLLVMVVPPLIILVVILAISAQQMVFISNTANESIYEETFVSTSKILNADRDFYQAILAQTDILADFNVNSSNRKSLIDDYEENADQAYTRVKDAIDNIRSNEKLFSQFKHEETNQTIAELETIFFEEYRLWYDGFSDGNLKGTLDENYVHFDNAREQINIMTEILERYADVESHNLIEITKRNTLILSGIILLTILIVSFFMANIARFLRNSILGLTHNFEKMAQKNLAVDFGQVEFSKKDELGILFNSSQSVLETFKHIIKEIKQSVSNLNKTSEFILVGTEEINSAMNEVSNAINDIAKGATSQAHDTQGVTENVNVLAEIINDNSQVAHQLSKKSSSIGEITNEGLELVKKLGQDTRLNVTIFDEIFNVIDITNENTTKIGEASKLISDISEQTNLLALNAAIEAARAGDAGRGFAVVADEIRKLAEQTSSSTTHIDNMLNNLIENVTSAQTKSSEVKEVVKRQAESVSSTEEKYNEIVTVVDEMTDEIEKLNDLSQRMEKNRTQVLEVILQLVAIAEQNAASTEETSASAEEILATVEELRHMSEELKDMMIVFDELVGEFIVE</sequence>
<organism evidence="5 6">
    <name type="scientific">Fusibacter ferrireducens</name>
    <dbReference type="NCBI Taxonomy" id="2785058"/>
    <lineage>
        <taxon>Bacteria</taxon>
        <taxon>Bacillati</taxon>
        <taxon>Bacillota</taxon>
        <taxon>Clostridia</taxon>
        <taxon>Eubacteriales</taxon>
        <taxon>Eubacteriales Family XII. Incertae Sedis</taxon>
        <taxon>Fusibacter</taxon>
    </lineage>
</organism>
<keyword evidence="3" id="KW-0472">Membrane</keyword>
<comment type="caution">
    <text evidence="5">The sequence shown here is derived from an EMBL/GenBank/DDBJ whole genome shotgun (WGS) entry which is preliminary data.</text>
</comment>
<evidence type="ECO:0000256" key="2">
    <source>
        <dbReference type="PROSITE-ProRule" id="PRU00284"/>
    </source>
</evidence>
<dbReference type="SUPFAM" id="SSF58104">
    <property type="entry name" value="Methyl-accepting chemotaxis protein (MCP) signaling domain"/>
    <property type="match status" value="1"/>
</dbReference>
<feature type="transmembrane region" description="Helical" evidence="3">
    <location>
        <begin position="12"/>
        <end position="30"/>
    </location>
</feature>
<gene>
    <name evidence="5" type="ORF">ISU02_01980</name>
</gene>
<protein>
    <recommendedName>
        <fullName evidence="4">Methyl-accepting transducer domain-containing protein</fullName>
    </recommendedName>
</protein>
<name>A0ABR9ZN28_9FIRM</name>
<evidence type="ECO:0000313" key="5">
    <source>
        <dbReference type="EMBL" id="MBF4691865.1"/>
    </source>
</evidence>